<sequence>MAGRKIGEWGRAFGGHHVRACSARDDVRLTFLASSAEGVPYGR</sequence>
<comment type="caution">
    <text evidence="1">The sequence shown here is derived from an EMBL/GenBank/DDBJ whole genome shotgun (WGS) entry which is preliminary data.</text>
</comment>
<evidence type="ECO:0000313" key="1">
    <source>
        <dbReference type="EMBL" id="KHF43374.1"/>
    </source>
</evidence>
<dbReference type="Proteomes" id="UP000030848">
    <property type="component" value="Unassembled WGS sequence"/>
</dbReference>
<dbReference type="EMBL" id="JRZE01000006">
    <property type="protein sequence ID" value="KHF43374.1"/>
    <property type="molecule type" value="Genomic_DNA"/>
</dbReference>
<dbReference type="AlphaFoldDB" id="A0A837DAF3"/>
<organism evidence="1 2">
    <name type="scientific">Saccharomonospora viridis</name>
    <dbReference type="NCBI Taxonomy" id="1852"/>
    <lineage>
        <taxon>Bacteria</taxon>
        <taxon>Bacillati</taxon>
        <taxon>Actinomycetota</taxon>
        <taxon>Actinomycetes</taxon>
        <taxon>Pseudonocardiales</taxon>
        <taxon>Pseudonocardiaceae</taxon>
        <taxon>Saccharomonospora</taxon>
    </lineage>
</organism>
<protein>
    <submittedName>
        <fullName evidence="1">Uncharacterized protein</fullName>
    </submittedName>
</protein>
<name>A0A837DAF3_9PSEU</name>
<gene>
    <name evidence="1" type="ORF">MINT15_35760</name>
</gene>
<accession>A0A837DAF3</accession>
<evidence type="ECO:0000313" key="2">
    <source>
        <dbReference type="Proteomes" id="UP000030848"/>
    </source>
</evidence>
<reference evidence="1 2" key="1">
    <citation type="submission" date="2014-10" db="EMBL/GenBank/DDBJ databases">
        <title>Genome sequence of Micropolyspora internatus JCM3315.</title>
        <authorList>
            <person name="Shin S.-K."/>
            <person name="Yi H."/>
        </authorList>
    </citation>
    <scope>NUCLEOTIDE SEQUENCE [LARGE SCALE GENOMIC DNA]</scope>
    <source>
        <strain evidence="1 2">JCM 3315</strain>
    </source>
</reference>
<proteinExistence type="predicted"/>